<evidence type="ECO:0000313" key="3">
    <source>
        <dbReference type="EMBL" id="KAL1306722.1"/>
    </source>
</evidence>
<dbReference type="Proteomes" id="UP001562354">
    <property type="component" value="Unassembled WGS sequence"/>
</dbReference>
<dbReference type="PANTHER" id="PTHR28232">
    <property type="entry name" value="TRANSCRIPTIONAL REGULATORY PROTEIN RXT2"/>
    <property type="match status" value="1"/>
</dbReference>
<dbReference type="EMBL" id="JBFMKM010000004">
    <property type="protein sequence ID" value="KAL1306722.1"/>
    <property type="molecule type" value="Genomic_DNA"/>
</dbReference>
<feature type="domain" description="Transcriptional regulatory protein RXT2 N-terminal" evidence="2">
    <location>
        <begin position="37"/>
        <end position="183"/>
    </location>
</feature>
<accession>A0ABR3PKS0</accession>
<evidence type="ECO:0000259" key="2">
    <source>
        <dbReference type="Pfam" id="PF08595"/>
    </source>
</evidence>
<feature type="compositionally biased region" description="Low complexity" evidence="1">
    <location>
        <begin position="213"/>
        <end position="224"/>
    </location>
</feature>
<evidence type="ECO:0000313" key="4">
    <source>
        <dbReference type="Proteomes" id="UP001562354"/>
    </source>
</evidence>
<feature type="region of interest" description="Disordered" evidence="1">
    <location>
        <begin position="213"/>
        <end position="233"/>
    </location>
</feature>
<feature type="region of interest" description="Disordered" evidence="1">
    <location>
        <begin position="490"/>
        <end position="513"/>
    </location>
</feature>
<evidence type="ECO:0000256" key="1">
    <source>
        <dbReference type="SAM" id="MobiDB-lite"/>
    </source>
</evidence>
<feature type="compositionally biased region" description="Polar residues" evidence="1">
    <location>
        <begin position="302"/>
        <end position="315"/>
    </location>
</feature>
<organism evidence="3 4">
    <name type="scientific">Neodothiora populina</name>
    <dbReference type="NCBI Taxonomy" id="2781224"/>
    <lineage>
        <taxon>Eukaryota</taxon>
        <taxon>Fungi</taxon>
        <taxon>Dikarya</taxon>
        <taxon>Ascomycota</taxon>
        <taxon>Pezizomycotina</taxon>
        <taxon>Dothideomycetes</taxon>
        <taxon>Dothideomycetidae</taxon>
        <taxon>Dothideales</taxon>
        <taxon>Dothioraceae</taxon>
        <taxon>Neodothiora</taxon>
    </lineage>
</organism>
<sequence>MASQQSIVFAETIRAMKLAMRRRDNDSDSDSSIKQPSNRGNKLKRNASHVREGRLDITGGRSYKRKINHAGYQRYIIQAKPVRYDEDGDMIDEEEEEGPPADGDQDPRHLSSTNDDDPWAETRLEELLAPLKSPADLAEHPSMSIPFTSNALAEMAENARTSLHREREILSKVKSLLLIFRGDDPWIPVEKLETDHDILLLDPHPTVASAAVAAGAHDTASTAPQSVGNDTDLSVNESAMSVDEHASLSANDNNAISNSAITAVKPQSTEDQASILDMDGVESTDMALVKSSSDQDQKEKGNNGTDHNASGSSGDTADAPSDQPSNEHPPHENGIAKATHGTSPTPTSADAASSADSPSNQTQHRMTTRARARTPTSPNRNDDQSPSPAPSSIPPIHGFFHLPSVALPDRDFGLPVDEAEETRRLLILFVQKQDQVVREAEYMLDRLLKADRMRKNVYRWAKAEGHVGEMSDGEDWYDISEWKLDTDLLKGKEEEEVEEEGRTKGRRRRYNHH</sequence>
<comment type="caution">
    <text evidence="3">The sequence shown here is derived from an EMBL/GenBank/DDBJ whole genome shotgun (WGS) entry which is preliminary data.</text>
</comment>
<feature type="region of interest" description="Disordered" evidence="1">
    <location>
        <begin position="287"/>
        <end position="397"/>
    </location>
</feature>
<protein>
    <recommendedName>
        <fullName evidence="2">Transcriptional regulatory protein RXT2 N-terminal domain-containing protein</fullName>
    </recommendedName>
</protein>
<dbReference type="RefSeq" id="XP_069202994.1">
    <property type="nucleotide sequence ID" value="XM_069345165.1"/>
</dbReference>
<feature type="region of interest" description="Disordered" evidence="1">
    <location>
        <begin position="92"/>
        <end position="117"/>
    </location>
</feature>
<name>A0ABR3PKS0_9PEZI</name>
<dbReference type="Pfam" id="PF08595">
    <property type="entry name" value="RXT2_N"/>
    <property type="match status" value="1"/>
</dbReference>
<dbReference type="GeneID" id="95979087"/>
<dbReference type="InterPro" id="IPR013904">
    <property type="entry name" value="RXT2_N"/>
</dbReference>
<feature type="compositionally biased region" description="Low complexity" evidence="1">
    <location>
        <begin position="342"/>
        <end position="365"/>
    </location>
</feature>
<dbReference type="PANTHER" id="PTHR28232:SF1">
    <property type="entry name" value="TRANSCRIPTIONAL REGULATORY PROTEIN RXT2"/>
    <property type="match status" value="1"/>
</dbReference>
<keyword evidence="4" id="KW-1185">Reference proteome</keyword>
<dbReference type="InterPro" id="IPR039602">
    <property type="entry name" value="Rxt2"/>
</dbReference>
<reference evidence="3 4" key="1">
    <citation type="submission" date="2024-07" db="EMBL/GenBank/DDBJ databases">
        <title>Draft sequence of the Neodothiora populina.</title>
        <authorList>
            <person name="Drown D.D."/>
            <person name="Schuette U.S."/>
            <person name="Buechlein A.B."/>
            <person name="Rusch D.R."/>
            <person name="Winton L.W."/>
            <person name="Adams G.A."/>
        </authorList>
    </citation>
    <scope>NUCLEOTIDE SEQUENCE [LARGE SCALE GENOMIC DNA]</scope>
    <source>
        <strain evidence="3 4">CPC 39397</strain>
    </source>
</reference>
<proteinExistence type="predicted"/>
<gene>
    <name evidence="3" type="ORF">AAFC00_005388</name>
</gene>
<feature type="compositionally biased region" description="Basic residues" evidence="1">
    <location>
        <begin position="504"/>
        <end position="513"/>
    </location>
</feature>
<feature type="region of interest" description="Disordered" evidence="1">
    <location>
        <begin position="20"/>
        <end position="58"/>
    </location>
</feature>